<evidence type="ECO:0000256" key="2">
    <source>
        <dbReference type="ARBA" id="ARBA00007422"/>
    </source>
</evidence>
<dbReference type="Gene3D" id="3.20.20.70">
    <property type="entry name" value="Aldolase class I"/>
    <property type="match status" value="1"/>
</dbReference>
<feature type="binding site" evidence="7">
    <location>
        <begin position="234"/>
        <end position="235"/>
    </location>
    <ligand>
        <name>substrate</name>
    </ligand>
</feature>
<organism evidence="9 10">
    <name type="scientific">Candidatus Kerfeldbacteria bacterium CG_4_10_14_0_8_um_filter_42_10</name>
    <dbReference type="NCBI Taxonomy" id="2014248"/>
    <lineage>
        <taxon>Bacteria</taxon>
        <taxon>Candidatus Kerfeldiibacteriota</taxon>
    </lineage>
</organism>
<dbReference type="InterPro" id="IPR013785">
    <property type="entry name" value="Aldolase_TIM"/>
</dbReference>
<comment type="subunit">
    <text evidence="7 8">Homodimer.</text>
</comment>
<comment type="pathway">
    <text evidence="1 7 8">Carbohydrate degradation; glycolysis; D-glyceraldehyde 3-phosphate from glycerone phosphate: step 1/1.</text>
</comment>
<dbReference type="CDD" id="cd00311">
    <property type="entry name" value="TIM"/>
    <property type="match status" value="1"/>
</dbReference>
<dbReference type="PANTHER" id="PTHR21139:SF42">
    <property type="entry name" value="TRIOSEPHOSPHATE ISOMERASE"/>
    <property type="match status" value="1"/>
</dbReference>
<evidence type="ECO:0000256" key="8">
    <source>
        <dbReference type="RuleBase" id="RU363013"/>
    </source>
</evidence>
<protein>
    <recommendedName>
        <fullName evidence="7 8">Triosephosphate isomerase</fullName>
        <shortName evidence="7">TIM</shortName>
        <shortName evidence="7">TPI</shortName>
        <ecNumber evidence="7 8">5.3.1.1</ecNumber>
    </recommendedName>
    <alternativeName>
        <fullName evidence="7">Triose-phosphate isomerase</fullName>
    </alternativeName>
</protein>
<dbReference type="EC" id="5.3.1.1" evidence="7 8"/>
<feature type="binding site" evidence="7">
    <location>
        <position position="213"/>
    </location>
    <ligand>
        <name>substrate</name>
    </ligand>
</feature>
<dbReference type="PANTHER" id="PTHR21139">
    <property type="entry name" value="TRIOSEPHOSPHATE ISOMERASE"/>
    <property type="match status" value="1"/>
</dbReference>
<evidence type="ECO:0000256" key="7">
    <source>
        <dbReference type="HAMAP-Rule" id="MF_00147"/>
    </source>
</evidence>
<reference evidence="9 10" key="1">
    <citation type="submission" date="2017-09" db="EMBL/GenBank/DDBJ databases">
        <title>Depth-based differentiation of microbial function through sediment-hosted aquifers and enrichment of novel symbionts in the deep terrestrial subsurface.</title>
        <authorList>
            <person name="Probst A.J."/>
            <person name="Ladd B."/>
            <person name="Jarett J.K."/>
            <person name="Geller-Mcgrath D.E."/>
            <person name="Sieber C.M."/>
            <person name="Emerson J.B."/>
            <person name="Anantharaman K."/>
            <person name="Thomas B.C."/>
            <person name="Malmstrom R."/>
            <person name="Stieglmeier M."/>
            <person name="Klingl A."/>
            <person name="Woyke T."/>
            <person name="Ryan C.M."/>
            <person name="Banfield J.F."/>
        </authorList>
    </citation>
    <scope>NUCLEOTIDE SEQUENCE [LARGE SCALE GENOMIC DNA]</scope>
    <source>
        <strain evidence="9">CG_4_10_14_0_8_um_filter_42_10</strain>
    </source>
</reference>
<dbReference type="GO" id="GO:0004807">
    <property type="term" value="F:triose-phosphate isomerase activity"/>
    <property type="evidence" value="ECO:0007669"/>
    <property type="project" value="UniProtKB-UniRule"/>
</dbReference>
<dbReference type="GO" id="GO:0046166">
    <property type="term" value="P:glyceraldehyde-3-phosphate biosynthetic process"/>
    <property type="evidence" value="ECO:0007669"/>
    <property type="project" value="TreeGrafter"/>
</dbReference>
<dbReference type="InterPro" id="IPR022896">
    <property type="entry name" value="TrioseP_Isoase_bac/euk"/>
</dbReference>
<dbReference type="Proteomes" id="UP000230779">
    <property type="component" value="Unassembled WGS sequence"/>
</dbReference>
<evidence type="ECO:0000256" key="3">
    <source>
        <dbReference type="ARBA" id="ARBA00022432"/>
    </source>
</evidence>
<evidence type="ECO:0000256" key="4">
    <source>
        <dbReference type="ARBA" id="ARBA00022490"/>
    </source>
</evidence>
<dbReference type="GO" id="GO:0019563">
    <property type="term" value="P:glycerol catabolic process"/>
    <property type="evidence" value="ECO:0007669"/>
    <property type="project" value="TreeGrafter"/>
</dbReference>
<keyword evidence="6 7" id="KW-0413">Isomerase</keyword>
<dbReference type="GO" id="GO:0006096">
    <property type="term" value="P:glycolytic process"/>
    <property type="evidence" value="ECO:0007669"/>
    <property type="project" value="UniProtKB-UniRule"/>
</dbReference>
<evidence type="ECO:0000256" key="6">
    <source>
        <dbReference type="ARBA" id="ARBA00023235"/>
    </source>
</evidence>
<keyword evidence="5 7" id="KW-0324">Glycolysis</keyword>
<dbReference type="EMBL" id="PFMD01000062">
    <property type="protein sequence ID" value="PIY95992.1"/>
    <property type="molecule type" value="Genomic_DNA"/>
</dbReference>
<dbReference type="GO" id="GO:0006094">
    <property type="term" value="P:gluconeogenesis"/>
    <property type="evidence" value="ECO:0007669"/>
    <property type="project" value="UniProtKB-UniRule"/>
</dbReference>
<dbReference type="SUPFAM" id="SSF51351">
    <property type="entry name" value="Triosephosphate isomerase (TIM)"/>
    <property type="match status" value="1"/>
</dbReference>
<dbReference type="NCBIfam" id="TIGR00419">
    <property type="entry name" value="tim"/>
    <property type="match status" value="1"/>
</dbReference>
<comment type="catalytic activity">
    <reaction evidence="7 8">
        <text>D-glyceraldehyde 3-phosphate = dihydroxyacetone phosphate</text>
        <dbReference type="Rhea" id="RHEA:18585"/>
        <dbReference type="ChEBI" id="CHEBI:57642"/>
        <dbReference type="ChEBI" id="CHEBI:59776"/>
        <dbReference type="EC" id="5.3.1.1"/>
    </reaction>
</comment>
<dbReference type="FunFam" id="3.20.20.70:FF:000016">
    <property type="entry name" value="Triosephosphate isomerase"/>
    <property type="match status" value="1"/>
</dbReference>
<keyword evidence="3 7" id="KW-0312">Gluconeogenesis</keyword>
<dbReference type="InterPro" id="IPR000652">
    <property type="entry name" value="Triosephosphate_isomerase"/>
</dbReference>
<feature type="active site" description="Electrophile" evidence="7">
    <location>
        <position position="96"/>
    </location>
</feature>
<feature type="active site" description="Proton acceptor" evidence="7">
    <location>
        <position position="166"/>
    </location>
</feature>
<dbReference type="AlphaFoldDB" id="A0A2M7RHE5"/>
<gene>
    <name evidence="7" type="primary">tpiA</name>
    <name evidence="9" type="ORF">COY66_05325</name>
</gene>
<name>A0A2M7RHE5_9BACT</name>
<keyword evidence="4 7" id="KW-0963">Cytoplasm</keyword>
<dbReference type="GO" id="GO:0005829">
    <property type="term" value="C:cytosol"/>
    <property type="evidence" value="ECO:0007669"/>
    <property type="project" value="TreeGrafter"/>
</dbReference>
<dbReference type="InterPro" id="IPR035990">
    <property type="entry name" value="TIM_sf"/>
</dbReference>
<comment type="caution">
    <text evidence="9">The sequence shown here is derived from an EMBL/GenBank/DDBJ whole genome shotgun (WGS) entry which is preliminary data.</text>
</comment>
<sequence>MEFPIVIGNWKMNLTPHESEIVAKKIVAGLPPQGVSAEVVLCPSFPSLEVVERVIAQSTISLGAQNFFWQESGSYTGEVSIKMLKEIGCGWSIIGHSERRIVLRENDDEINKKVKLALAYDIVPVICVGEKYEERQAGQKDFVIMKEVASALKGVDKFNRLVVAYEPVWVIGRGEAIDPEEAQSVATLIKYTLRDMYSHEVVDNKIKILYGGSVDDQNVSQFVDNELIQGVLVGGSSLKPETFLGIINKLTSKC</sequence>
<dbReference type="UniPathway" id="UPA00109">
    <property type="reaction ID" value="UER00189"/>
</dbReference>
<accession>A0A2M7RHE5</accession>
<evidence type="ECO:0000313" key="9">
    <source>
        <dbReference type="EMBL" id="PIY95992.1"/>
    </source>
</evidence>
<evidence type="ECO:0000256" key="5">
    <source>
        <dbReference type="ARBA" id="ARBA00023152"/>
    </source>
</evidence>
<comment type="subcellular location">
    <subcellularLocation>
        <location evidence="7 8">Cytoplasm</location>
    </subcellularLocation>
</comment>
<feature type="binding site" evidence="7">
    <location>
        <position position="172"/>
    </location>
    <ligand>
        <name>substrate</name>
    </ligand>
</feature>
<comment type="function">
    <text evidence="7">Involved in the gluconeogenesis. Catalyzes stereospecifically the conversion of dihydroxyacetone phosphate (DHAP) to D-glyceraldehyde-3-phosphate (G3P).</text>
</comment>
<evidence type="ECO:0000313" key="10">
    <source>
        <dbReference type="Proteomes" id="UP000230779"/>
    </source>
</evidence>
<proteinExistence type="inferred from homology"/>
<evidence type="ECO:0000256" key="1">
    <source>
        <dbReference type="ARBA" id="ARBA00004680"/>
    </source>
</evidence>
<dbReference type="UniPathway" id="UPA00138"/>
<dbReference type="PROSITE" id="PS51440">
    <property type="entry name" value="TIM_2"/>
    <property type="match status" value="1"/>
</dbReference>
<comment type="similarity">
    <text evidence="2 7 8">Belongs to the triosephosphate isomerase family.</text>
</comment>
<feature type="binding site" evidence="7">
    <location>
        <begin position="9"/>
        <end position="11"/>
    </location>
    <ligand>
        <name>substrate</name>
    </ligand>
</feature>
<comment type="pathway">
    <text evidence="7 8">Carbohydrate biosynthesis; gluconeogenesis.</text>
</comment>
<dbReference type="Pfam" id="PF00121">
    <property type="entry name" value="TIM"/>
    <property type="match status" value="1"/>
</dbReference>
<dbReference type="HAMAP" id="MF_00147_B">
    <property type="entry name" value="TIM_B"/>
    <property type="match status" value="1"/>
</dbReference>